<dbReference type="SMART" id="SM00304">
    <property type="entry name" value="HAMP"/>
    <property type="match status" value="1"/>
</dbReference>
<keyword evidence="6" id="KW-1133">Transmembrane helix</keyword>
<evidence type="ECO:0000259" key="7">
    <source>
        <dbReference type="PROSITE" id="PS50111"/>
    </source>
</evidence>
<dbReference type="PROSITE" id="PS50192">
    <property type="entry name" value="T_SNARE"/>
    <property type="match status" value="1"/>
</dbReference>
<comment type="similarity">
    <text evidence="4">Belongs to the methyl-accepting chemotaxis (MCP) protein family.</text>
</comment>
<gene>
    <name evidence="10" type="ORF">EOE67_01275</name>
</gene>
<feature type="transmembrane region" description="Helical" evidence="6">
    <location>
        <begin position="53"/>
        <end position="72"/>
    </location>
</feature>
<dbReference type="InterPro" id="IPR004090">
    <property type="entry name" value="Chemotax_Me-accpt_rcpt"/>
</dbReference>
<feature type="domain" description="Methyl-accepting transducer" evidence="7">
    <location>
        <begin position="313"/>
        <end position="549"/>
    </location>
</feature>
<dbReference type="InterPro" id="IPR000727">
    <property type="entry name" value="T_SNARE_dom"/>
</dbReference>
<evidence type="ECO:0000256" key="5">
    <source>
        <dbReference type="PROSITE-ProRule" id="PRU00284"/>
    </source>
</evidence>
<dbReference type="SMART" id="SM00283">
    <property type="entry name" value="MA"/>
    <property type="match status" value="1"/>
</dbReference>
<evidence type="ECO:0000256" key="6">
    <source>
        <dbReference type="SAM" id="Phobius"/>
    </source>
</evidence>
<evidence type="ECO:0000259" key="8">
    <source>
        <dbReference type="PROSITE" id="PS50192"/>
    </source>
</evidence>
<feature type="domain" description="HAMP" evidence="9">
    <location>
        <begin position="256"/>
        <end position="308"/>
    </location>
</feature>
<feature type="domain" description="T-SNARE coiled-coil homology" evidence="8">
    <location>
        <begin position="346"/>
        <end position="408"/>
    </location>
</feature>
<dbReference type="GO" id="GO:0006935">
    <property type="term" value="P:chemotaxis"/>
    <property type="evidence" value="ECO:0007669"/>
    <property type="project" value="InterPro"/>
</dbReference>
<comment type="subcellular location">
    <subcellularLocation>
        <location evidence="1">Cell inner membrane</location>
        <topology evidence="1">Multi-pass membrane protein</topology>
    </subcellularLocation>
</comment>
<evidence type="ECO:0000259" key="9">
    <source>
        <dbReference type="PROSITE" id="PS50885"/>
    </source>
</evidence>
<dbReference type="Pfam" id="PF05227">
    <property type="entry name" value="CHASE3"/>
    <property type="match status" value="1"/>
</dbReference>
<dbReference type="InterPro" id="IPR003660">
    <property type="entry name" value="HAMP_dom"/>
</dbReference>
<dbReference type="SUPFAM" id="SSF58104">
    <property type="entry name" value="Methyl-accepting chemotaxis protein (MCP) signaling domain"/>
    <property type="match status" value="1"/>
</dbReference>
<feature type="transmembrane region" description="Helical" evidence="6">
    <location>
        <begin position="231"/>
        <end position="254"/>
    </location>
</feature>
<keyword evidence="2" id="KW-1003">Cell membrane</keyword>
<accession>A0A437R5B2</accession>
<dbReference type="InterPro" id="IPR004089">
    <property type="entry name" value="MCPsignal_dom"/>
</dbReference>
<dbReference type="GO" id="GO:0004888">
    <property type="term" value="F:transmembrane signaling receptor activity"/>
    <property type="evidence" value="ECO:0007669"/>
    <property type="project" value="InterPro"/>
</dbReference>
<evidence type="ECO:0000256" key="3">
    <source>
        <dbReference type="ARBA" id="ARBA00023224"/>
    </source>
</evidence>
<keyword evidence="3 5" id="KW-0807">Transducer</keyword>
<dbReference type="AlphaFoldDB" id="A0A437R5B2"/>
<keyword evidence="6" id="KW-0812">Transmembrane</keyword>
<dbReference type="FunFam" id="1.10.287.950:FF:000001">
    <property type="entry name" value="Methyl-accepting chemotaxis sensory transducer"/>
    <property type="match status" value="1"/>
</dbReference>
<dbReference type="PANTHER" id="PTHR32089">
    <property type="entry name" value="METHYL-ACCEPTING CHEMOTAXIS PROTEIN MCPB"/>
    <property type="match status" value="1"/>
</dbReference>
<dbReference type="PROSITE" id="PS50111">
    <property type="entry name" value="CHEMOTAXIS_TRANSDUC_2"/>
    <property type="match status" value="1"/>
</dbReference>
<dbReference type="GO" id="GO:0007165">
    <property type="term" value="P:signal transduction"/>
    <property type="evidence" value="ECO:0007669"/>
    <property type="project" value="UniProtKB-KW"/>
</dbReference>
<keyword evidence="2" id="KW-0997">Cell inner membrane</keyword>
<dbReference type="CDD" id="cd19410">
    <property type="entry name" value="HK9-like_sensor"/>
    <property type="match status" value="1"/>
</dbReference>
<name>A0A437R5B2_9GAMM</name>
<evidence type="ECO:0000256" key="1">
    <source>
        <dbReference type="ARBA" id="ARBA00004429"/>
    </source>
</evidence>
<dbReference type="Pfam" id="PF00672">
    <property type="entry name" value="HAMP"/>
    <property type="match status" value="1"/>
</dbReference>
<reference evidence="10 11" key="1">
    <citation type="submission" date="2019-01" db="EMBL/GenBank/DDBJ databases">
        <authorList>
            <person name="Chen W.-M."/>
        </authorList>
    </citation>
    <scope>NUCLEOTIDE SEQUENCE [LARGE SCALE GENOMIC DNA]</scope>
    <source>
        <strain evidence="10 11">KYPC3</strain>
    </source>
</reference>
<dbReference type="Gene3D" id="1.10.287.950">
    <property type="entry name" value="Methyl-accepting chemotaxis protein"/>
    <property type="match status" value="1"/>
</dbReference>
<dbReference type="CDD" id="cd11386">
    <property type="entry name" value="MCP_signal"/>
    <property type="match status" value="1"/>
</dbReference>
<dbReference type="EMBL" id="SACS01000001">
    <property type="protein sequence ID" value="RVU41857.1"/>
    <property type="molecule type" value="Genomic_DNA"/>
</dbReference>
<keyword evidence="6" id="KW-0472">Membrane</keyword>
<dbReference type="InterPro" id="IPR007891">
    <property type="entry name" value="CHASE3"/>
</dbReference>
<evidence type="ECO:0000313" key="11">
    <source>
        <dbReference type="Proteomes" id="UP000283077"/>
    </source>
</evidence>
<evidence type="ECO:0000313" key="10">
    <source>
        <dbReference type="EMBL" id="RVU41857.1"/>
    </source>
</evidence>
<dbReference type="PROSITE" id="PS50885">
    <property type="entry name" value="HAMP"/>
    <property type="match status" value="1"/>
</dbReference>
<keyword evidence="11" id="KW-1185">Reference proteome</keyword>
<evidence type="ECO:0000256" key="4">
    <source>
        <dbReference type="ARBA" id="ARBA00029447"/>
    </source>
</evidence>
<dbReference type="GO" id="GO:0005886">
    <property type="term" value="C:plasma membrane"/>
    <property type="evidence" value="ECO:0007669"/>
    <property type="project" value="UniProtKB-SubCell"/>
</dbReference>
<dbReference type="PRINTS" id="PR00260">
    <property type="entry name" value="CHEMTRNSDUCR"/>
</dbReference>
<dbReference type="Pfam" id="PF00015">
    <property type="entry name" value="MCPsignal"/>
    <property type="match status" value="1"/>
</dbReference>
<protein>
    <submittedName>
        <fullName evidence="10">HAMP domain-containing protein</fullName>
    </submittedName>
</protein>
<evidence type="ECO:0000256" key="2">
    <source>
        <dbReference type="ARBA" id="ARBA00022519"/>
    </source>
</evidence>
<dbReference type="OrthoDB" id="9781845at2"/>
<dbReference type="PANTHER" id="PTHR32089:SF112">
    <property type="entry name" value="LYSOZYME-LIKE PROTEIN-RELATED"/>
    <property type="match status" value="1"/>
</dbReference>
<sequence>MLVDEGSVTVTIQIPQPSSSQATDVSCLTLPVIRLLVCLKAKIGIAMTLIKKLMLSFGIVLLLVLLSTLASLSSMQKMQTAVELNEQTYDVIRTGTLLAADLMNIESGQRGFVITGQESFLAPYFDGKKGAEAELSQLKHYMRGNTAQSALVDDIEEQYQQWLENAIEPAVTQRRDAGDDPVKRQQVIAFVSEGKGKMYMDKIRAELDEFMDVERAQLKTRSTDAAAAKSLAFTSLIVGGVLILVVAIGMAIYMKNTLQQRLAVAKNLVAAVAGGRLNNRIDSSGGDEVAELLAGLDVMQTQLCQLLGEIKHAAGELSSASSVVASTAEELNASANEQSRASSSIAAAVEELSVSINHVSGSSSEAHQIATDSGKRAEQSGTVINNTVASMERIAVVVRTASNRMEELGKQSEQISNIVSVIKGIADQTNLLALNAAIEAARAGEQGRGFAVVADEVRMLAQRTTQSTSEISGMIGLILSGTSDAVGQMGTGVVQVNQGVELAAQAGSAIAEIQQSFKQVLSVIEQISLSLNEQNAASQEVAGHIERIAGMSAQNSEATQHSSKVAHELKALSSGLTQAVSRFTL</sequence>
<dbReference type="Proteomes" id="UP000283077">
    <property type="component" value="Unassembled WGS sequence"/>
</dbReference>
<comment type="caution">
    <text evidence="10">The sequence shown here is derived from an EMBL/GenBank/DDBJ whole genome shotgun (WGS) entry which is preliminary data.</text>
</comment>
<organism evidence="10 11">
    <name type="scientific">Rheinheimera riviphila</name>
    <dbReference type="NCBI Taxonomy" id="1834037"/>
    <lineage>
        <taxon>Bacteria</taxon>
        <taxon>Pseudomonadati</taxon>
        <taxon>Pseudomonadota</taxon>
        <taxon>Gammaproteobacteria</taxon>
        <taxon>Chromatiales</taxon>
        <taxon>Chromatiaceae</taxon>
        <taxon>Rheinheimera</taxon>
    </lineage>
</organism>
<proteinExistence type="inferred from homology"/>